<feature type="chain" id="PRO_5010262004" evidence="5">
    <location>
        <begin position="24"/>
        <end position="175"/>
    </location>
</feature>
<feature type="signal peptide" evidence="5">
    <location>
        <begin position="1"/>
        <end position="23"/>
    </location>
</feature>
<keyword evidence="3 5" id="KW-0732">Signal</keyword>
<dbReference type="InterPro" id="IPR008966">
    <property type="entry name" value="Adhesion_dom_sf"/>
</dbReference>
<evidence type="ECO:0000313" key="9">
    <source>
        <dbReference type="Proteomes" id="UP000179588"/>
    </source>
</evidence>
<evidence type="ECO:0000313" key="8">
    <source>
        <dbReference type="EMBL" id="OHT25542.1"/>
    </source>
</evidence>
<keyword evidence="9" id="KW-1185">Reference proteome</keyword>
<proteinExistence type="inferred from homology"/>
<dbReference type="AlphaFoldDB" id="A0A1S1HUJ8"/>
<comment type="subcellular location">
    <subcellularLocation>
        <location evidence="1">Fimbrium</location>
    </subcellularLocation>
</comment>
<evidence type="ECO:0000256" key="4">
    <source>
        <dbReference type="ARBA" id="ARBA00023263"/>
    </source>
</evidence>
<dbReference type="GeneID" id="92280517"/>
<reference evidence="7" key="2">
    <citation type="submission" date="2024-02" db="EMBL/GenBank/DDBJ databases">
        <authorList>
            <consortium name="Clinical and Environmental Microbiology Branch: Whole genome sequencing antimicrobial resistance pathogens in the healthcare setting"/>
        </authorList>
    </citation>
    <scope>NUCLEOTIDE SEQUENCE</scope>
    <source>
        <strain evidence="7">2021GO-0154</strain>
    </source>
</reference>
<dbReference type="GO" id="GO:0043709">
    <property type="term" value="P:cell adhesion involved in single-species biofilm formation"/>
    <property type="evidence" value="ECO:0007669"/>
    <property type="project" value="TreeGrafter"/>
</dbReference>
<reference evidence="8 9" key="1">
    <citation type="submission" date="2016-03" db="EMBL/GenBank/DDBJ databases">
        <title>Genome sequence of Providencia stuartii strain, isolated from the salivary glands of larval Lucilia sericata.</title>
        <authorList>
            <person name="Yuan Y."/>
            <person name="Zhang Y."/>
            <person name="Fu S."/>
            <person name="Crippen T.L."/>
            <person name="Visi D."/>
            <person name="Benbow M.E."/>
            <person name="Allen M."/>
            <person name="Tomberlin J.K."/>
            <person name="Sze S.-H."/>
            <person name="Tarone A.M."/>
        </authorList>
    </citation>
    <scope>NUCLEOTIDE SEQUENCE [LARGE SCALE GENOMIC DNA]</scope>
    <source>
        <strain evidence="8 9">Crippen</strain>
    </source>
</reference>
<evidence type="ECO:0000256" key="1">
    <source>
        <dbReference type="ARBA" id="ARBA00004561"/>
    </source>
</evidence>
<evidence type="ECO:0000256" key="5">
    <source>
        <dbReference type="SAM" id="SignalP"/>
    </source>
</evidence>
<feature type="domain" description="Fimbrial-type adhesion" evidence="6">
    <location>
        <begin position="32"/>
        <end position="145"/>
    </location>
</feature>
<dbReference type="InterPro" id="IPR050263">
    <property type="entry name" value="Bact_Fimbrial_Adh_Pro"/>
</dbReference>
<dbReference type="Gene3D" id="2.60.40.1090">
    <property type="entry name" value="Fimbrial-type adhesion domain"/>
    <property type="match status" value="1"/>
</dbReference>
<gene>
    <name evidence="8" type="ORF">A3Q29_13500</name>
    <name evidence="7" type="ORF">RG298_001318</name>
</gene>
<dbReference type="Proteomes" id="UP000179588">
    <property type="component" value="Unassembled WGS sequence"/>
</dbReference>
<evidence type="ECO:0000259" key="6">
    <source>
        <dbReference type="Pfam" id="PF00419"/>
    </source>
</evidence>
<dbReference type="GO" id="GO:0009289">
    <property type="term" value="C:pilus"/>
    <property type="evidence" value="ECO:0007669"/>
    <property type="project" value="UniProtKB-SubCell"/>
</dbReference>
<dbReference type="EMBL" id="ABMABF030000004">
    <property type="protein sequence ID" value="EMJ5133626.1"/>
    <property type="molecule type" value="Genomic_DNA"/>
</dbReference>
<dbReference type="Pfam" id="PF00419">
    <property type="entry name" value="Fimbrial"/>
    <property type="match status" value="1"/>
</dbReference>
<evidence type="ECO:0000313" key="7">
    <source>
        <dbReference type="EMBL" id="EMJ5133626.1"/>
    </source>
</evidence>
<accession>A0A1S1HUJ8</accession>
<comment type="caution">
    <text evidence="8">The sequence shown here is derived from an EMBL/GenBank/DDBJ whole genome shotgun (WGS) entry which is preliminary data.</text>
</comment>
<dbReference type="PANTHER" id="PTHR33420:SF3">
    <property type="entry name" value="FIMBRIAL SUBUNIT ELFA"/>
    <property type="match status" value="1"/>
</dbReference>
<evidence type="ECO:0000256" key="3">
    <source>
        <dbReference type="ARBA" id="ARBA00022729"/>
    </source>
</evidence>
<dbReference type="InterPro" id="IPR036937">
    <property type="entry name" value="Adhesion_dom_fimbrial_sf"/>
</dbReference>
<dbReference type="PANTHER" id="PTHR33420">
    <property type="entry name" value="FIMBRIAL SUBUNIT ELFA-RELATED"/>
    <property type="match status" value="1"/>
</dbReference>
<sequence>MKAIFVSVLLFVSQFSISSSVQAQSPLWGSVNMNGSIVDSACAIDIGSYEQVVDMGVLPVGTIRQQGQGPIHPFSIMLIDCTLTPYMGSPWQAFTVTFDGPASGDWFTVSGDARGVALLLQDADGQLIYPGKTTEKQAMTSGNLVLRYGLRLVSDNNPLRPGEYQSALRFKLDYY</sequence>
<dbReference type="EMBL" id="LVIE01000024">
    <property type="protein sequence ID" value="OHT25542.1"/>
    <property type="molecule type" value="Genomic_DNA"/>
</dbReference>
<dbReference type="RefSeq" id="WP_070925400.1">
    <property type="nucleotide sequence ID" value="NZ_CANMXG010000005.1"/>
</dbReference>
<dbReference type="SUPFAM" id="SSF49401">
    <property type="entry name" value="Bacterial adhesins"/>
    <property type="match status" value="1"/>
</dbReference>
<protein>
    <submittedName>
        <fullName evidence="8">MrfB protein</fullName>
    </submittedName>
    <submittedName>
        <fullName evidence="7">Type 1 fimbrial protein</fullName>
    </submittedName>
</protein>
<comment type="similarity">
    <text evidence="2">Belongs to the fimbrial protein family.</text>
</comment>
<keyword evidence="4" id="KW-0281">Fimbrium</keyword>
<name>A0A1S1HUJ8_PROST</name>
<evidence type="ECO:0000256" key="2">
    <source>
        <dbReference type="ARBA" id="ARBA00006671"/>
    </source>
</evidence>
<organism evidence="8 9">
    <name type="scientific">Providencia stuartii</name>
    <dbReference type="NCBI Taxonomy" id="588"/>
    <lineage>
        <taxon>Bacteria</taxon>
        <taxon>Pseudomonadati</taxon>
        <taxon>Pseudomonadota</taxon>
        <taxon>Gammaproteobacteria</taxon>
        <taxon>Enterobacterales</taxon>
        <taxon>Morganellaceae</taxon>
        <taxon>Providencia</taxon>
    </lineage>
</organism>
<dbReference type="InterPro" id="IPR000259">
    <property type="entry name" value="Adhesion_dom_fimbrial"/>
</dbReference>